<dbReference type="SUPFAM" id="SSF52540">
    <property type="entry name" value="P-loop containing nucleoside triphosphate hydrolases"/>
    <property type="match status" value="1"/>
</dbReference>
<evidence type="ECO:0000256" key="3">
    <source>
        <dbReference type="SAM" id="MobiDB-lite"/>
    </source>
</evidence>
<proteinExistence type="predicted"/>
<sequence length="249" mass="27264">MVTGRSSSRARPSAREKSVMQTQYYPPPAPHALPPRTSRFDTMLQLRDVARNGLLRPVTLTVGPGQRMVVAGPSGCGKTLLLRSIAELDPHEGTVLLDARSSRTWGIPAWRSHVMYIPQRPTFPTGTVRAALQAGFAFRAHQGRSYSEARALELLDLLGRPAELLDQSTMRLSGGESQSIALVRAVLLEPRVLLADEITAALDADLARRVETFLLDWSIAEDQRAVVWVGHNDAENQRVGTAAITLEKA</sequence>
<dbReference type="Gene3D" id="3.40.50.300">
    <property type="entry name" value="P-loop containing nucleotide triphosphate hydrolases"/>
    <property type="match status" value="1"/>
</dbReference>
<dbReference type="PANTHER" id="PTHR43119">
    <property type="entry name" value="ABC TRANSPORT PROTEIN ATP-BINDING COMPONENT-RELATED"/>
    <property type="match status" value="1"/>
</dbReference>
<evidence type="ECO:0000256" key="1">
    <source>
        <dbReference type="ARBA" id="ARBA00022741"/>
    </source>
</evidence>
<accession>A0A5C5UGF8</accession>
<comment type="caution">
    <text evidence="5">The sequence shown here is derived from an EMBL/GenBank/DDBJ whole genome shotgun (WGS) entry which is preliminary data.</text>
</comment>
<dbReference type="InterPro" id="IPR003439">
    <property type="entry name" value="ABC_transporter-like_ATP-bd"/>
</dbReference>
<feature type="domain" description="ABC transporter" evidence="4">
    <location>
        <begin position="38"/>
        <end position="249"/>
    </location>
</feature>
<evidence type="ECO:0000313" key="6">
    <source>
        <dbReference type="Proteomes" id="UP000320791"/>
    </source>
</evidence>
<dbReference type="Proteomes" id="UP000320791">
    <property type="component" value="Unassembled WGS sequence"/>
</dbReference>
<reference evidence="5 6" key="1">
    <citation type="submission" date="2019-08" db="EMBL/GenBank/DDBJ databases">
        <authorList>
            <person name="Lei W."/>
        </authorList>
    </citation>
    <scope>NUCLEOTIDE SEQUENCE [LARGE SCALE GENOMIC DNA]</scope>
    <source>
        <strain evidence="5 6">CCUG 58627</strain>
    </source>
</reference>
<dbReference type="GO" id="GO:0005524">
    <property type="term" value="F:ATP binding"/>
    <property type="evidence" value="ECO:0007669"/>
    <property type="project" value="UniProtKB-KW"/>
</dbReference>
<dbReference type="InterPro" id="IPR003593">
    <property type="entry name" value="AAA+_ATPase"/>
</dbReference>
<dbReference type="InterPro" id="IPR027417">
    <property type="entry name" value="P-loop_NTPase"/>
</dbReference>
<protein>
    <submittedName>
        <fullName evidence="5">ATP-binding cassette domain-containing protein</fullName>
    </submittedName>
</protein>
<feature type="region of interest" description="Disordered" evidence="3">
    <location>
        <begin position="1"/>
        <end position="35"/>
    </location>
</feature>
<dbReference type="EMBL" id="VOHM01000013">
    <property type="protein sequence ID" value="TWT25038.1"/>
    <property type="molecule type" value="Genomic_DNA"/>
</dbReference>
<gene>
    <name evidence="5" type="ORF">FRX94_07170</name>
</gene>
<organism evidence="5 6">
    <name type="scientific">Corynebacterium canis</name>
    <dbReference type="NCBI Taxonomy" id="679663"/>
    <lineage>
        <taxon>Bacteria</taxon>
        <taxon>Bacillati</taxon>
        <taxon>Actinomycetota</taxon>
        <taxon>Actinomycetes</taxon>
        <taxon>Mycobacteriales</taxon>
        <taxon>Corynebacteriaceae</taxon>
        <taxon>Corynebacterium</taxon>
    </lineage>
</organism>
<dbReference type="AlphaFoldDB" id="A0A5C5UGF8"/>
<evidence type="ECO:0000313" key="5">
    <source>
        <dbReference type="EMBL" id="TWT25038.1"/>
    </source>
</evidence>
<keyword evidence="2 5" id="KW-0067">ATP-binding</keyword>
<dbReference type="Pfam" id="PF00005">
    <property type="entry name" value="ABC_tran"/>
    <property type="match status" value="1"/>
</dbReference>
<evidence type="ECO:0000259" key="4">
    <source>
        <dbReference type="PROSITE" id="PS50893"/>
    </source>
</evidence>
<keyword evidence="6" id="KW-1185">Reference proteome</keyword>
<dbReference type="GO" id="GO:0016887">
    <property type="term" value="F:ATP hydrolysis activity"/>
    <property type="evidence" value="ECO:0007669"/>
    <property type="project" value="InterPro"/>
</dbReference>
<dbReference type="PROSITE" id="PS50893">
    <property type="entry name" value="ABC_TRANSPORTER_2"/>
    <property type="match status" value="1"/>
</dbReference>
<dbReference type="OrthoDB" id="4408248at2"/>
<name>A0A5C5UGF8_9CORY</name>
<dbReference type="PANTHER" id="PTHR43119:SF1">
    <property type="entry name" value="ABC TRANSPORTER DOMAIN-CONTAINING PROTEIN"/>
    <property type="match status" value="1"/>
</dbReference>
<feature type="compositionally biased region" description="Low complexity" evidence="3">
    <location>
        <begin position="1"/>
        <end position="11"/>
    </location>
</feature>
<evidence type="ECO:0000256" key="2">
    <source>
        <dbReference type="ARBA" id="ARBA00022840"/>
    </source>
</evidence>
<keyword evidence="1" id="KW-0547">Nucleotide-binding</keyword>
<dbReference type="SMART" id="SM00382">
    <property type="entry name" value="AAA"/>
    <property type="match status" value="1"/>
</dbReference>